<dbReference type="Proteomes" id="UP001595765">
    <property type="component" value="Unassembled WGS sequence"/>
</dbReference>
<dbReference type="EMBL" id="JBHSBB010000029">
    <property type="protein sequence ID" value="MFC4035810.1"/>
    <property type="molecule type" value="Genomic_DNA"/>
</dbReference>
<sequence length="69" mass="7239">MPAEHLHGYAGIAFSSPLTLPDGIDGIRFLPNPVKASQTAHSLPQSSQDFAVIRSLCELAPIRGPAGSE</sequence>
<evidence type="ECO:0000313" key="1">
    <source>
        <dbReference type="EMBL" id="MFC4035810.1"/>
    </source>
</evidence>
<keyword evidence="2" id="KW-1185">Reference proteome</keyword>
<gene>
    <name evidence="1" type="ORF">ACFO3J_30710</name>
</gene>
<protein>
    <submittedName>
        <fullName evidence="1">Uncharacterized protein</fullName>
    </submittedName>
</protein>
<dbReference type="RefSeq" id="WP_386436389.1">
    <property type="nucleotide sequence ID" value="NZ_JBHSBB010000029.1"/>
</dbReference>
<reference evidence="2" key="1">
    <citation type="journal article" date="2019" name="Int. J. Syst. Evol. Microbiol.">
        <title>The Global Catalogue of Microorganisms (GCM) 10K type strain sequencing project: providing services to taxonomists for standard genome sequencing and annotation.</title>
        <authorList>
            <consortium name="The Broad Institute Genomics Platform"/>
            <consortium name="The Broad Institute Genome Sequencing Center for Infectious Disease"/>
            <person name="Wu L."/>
            <person name="Ma J."/>
        </authorList>
    </citation>
    <scope>NUCLEOTIDE SEQUENCE [LARGE SCALE GENOMIC DNA]</scope>
    <source>
        <strain evidence="2">CGMCC 4.7237</strain>
    </source>
</reference>
<evidence type="ECO:0000313" key="2">
    <source>
        <dbReference type="Proteomes" id="UP001595765"/>
    </source>
</evidence>
<accession>A0ABV8HUX9</accession>
<proteinExistence type="predicted"/>
<name>A0ABV8HUX9_9ACTN</name>
<organism evidence="1 2">
    <name type="scientific">Streptomyces polygonati</name>
    <dbReference type="NCBI Taxonomy" id="1617087"/>
    <lineage>
        <taxon>Bacteria</taxon>
        <taxon>Bacillati</taxon>
        <taxon>Actinomycetota</taxon>
        <taxon>Actinomycetes</taxon>
        <taxon>Kitasatosporales</taxon>
        <taxon>Streptomycetaceae</taxon>
        <taxon>Streptomyces</taxon>
    </lineage>
</organism>
<comment type="caution">
    <text evidence="1">The sequence shown here is derived from an EMBL/GenBank/DDBJ whole genome shotgun (WGS) entry which is preliminary data.</text>
</comment>